<feature type="compositionally biased region" description="Basic residues" evidence="1">
    <location>
        <begin position="2978"/>
        <end position="2989"/>
    </location>
</feature>
<protein>
    <submittedName>
        <fullName evidence="2">DNRLRE domain-containing protein</fullName>
    </submittedName>
</protein>
<name>A0A5N1IM79_9BACT</name>
<reference evidence="2 3" key="1">
    <citation type="submission" date="2019-09" db="EMBL/GenBank/DDBJ databases">
        <title>Genome sequence of Adhaeribacter sp. M2.</title>
        <authorList>
            <person name="Srinivasan S."/>
        </authorList>
    </citation>
    <scope>NUCLEOTIDE SEQUENCE [LARGE SCALE GENOMIC DNA]</scope>
    <source>
        <strain evidence="2 3">M2</strain>
    </source>
</reference>
<accession>A0A5N1IM79</accession>
<dbReference type="InterPro" id="IPR022385">
    <property type="entry name" value="Rhs_assc_core"/>
</dbReference>
<dbReference type="PANTHER" id="PTHR32305">
    <property type="match status" value="1"/>
</dbReference>
<keyword evidence="3" id="KW-1185">Reference proteome</keyword>
<evidence type="ECO:0000313" key="3">
    <source>
        <dbReference type="Proteomes" id="UP000326570"/>
    </source>
</evidence>
<dbReference type="PANTHER" id="PTHR32305:SF15">
    <property type="entry name" value="PROTEIN RHSA-RELATED"/>
    <property type="match status" value="1"/>
</dbReference>
<proteinExistence type="predicted"/>
<dbReference type="RefSeq" id="WP_150906249.1">
    <property type="nucleotide sequence ID" value="NZ_VTWT01000016.1"/>
</dbReference>
<gene>
    <name evidence="2" type="ORF">F0P94_19490</name>
</gene>
<dbReference type="EMBL" id="VTWT01000016">
    <property type="protein sequence ID" value="KAA9324911.1"/>
    <property type="molecule type" value="Genomic_DNA"/>
</dbReference>
<organism evidence="2 3">
    <name type="scientific">Adhaeribacter soli</name>
    <dbReference type="NCBI Taxonomy" id="2607655"/>
    <lineage>
        <taxon>Bacteria</taxon>
        <taxon>Pseudomonadati</taxon>
        <taxon>Bacteroidota</taxon>
        <taxon>Cytophagia</taxon>
        <taxon>Cytophagales</taxon>
        <taxon>Hymenobacteraceae</taxon>
        <taxon>Adhaeribacter</taxon>
    </lineage>
</organism>
<comment type="caution">
    <text evidence="2">The sequence shown here is derived from an EMBL/GenBank/DDBJ whole genome shotgun (WGS) entry which is preliminary data.</text>
</comment>
<dbReference type="NCBIfam" id="NF033679">
    <property type="entry name" value="DNRLRE_dom"/>
    <property type="match status" value="1"/>
</dbReference>
<feature type="region of interest" description="Disordered" evidence="1">
    <location>
        <begin position="2967"/>
        <end position="3013"/>
    </location>
</feature>
<sequence>MNSKRYALARKRLLILFIIAFSLIKVHLANAQSCFGDYEWAHEINSNDMSSGKDIAVDEDGNRYVLGNFVGSITIDGNTYTPQSGRSRPTNIYVAKFTEANELAWLWFGEGDDVTGTGIVLNGSEVAVTGYFANELEFAKEPIHPAGTYATSSLGSSGDYDIFIVSLNVDGGEYLWSEQYGDDGMDISEDIAVDQHSNIYVTGRYRGTALFSKILPDSQEEDIFIFCTDAGGSFQWANSATGPGNDSGMGVTVVEDQVFITGYFEEEVIFDNGNLALNGPRREVMIAAFDRDGNFVNAINPTGPSNDEGLAISGEGDDLYITGYFEDNIDFPDGSGGISLATVGSSKNVYVAKFSIEAFEFRWAKNPIDPTSGESVGYSIATKNNSVYFTGAFDNDFYFTDAHGASAKGGKDVFTVRMDNEGEIIWLRSGGSNGDDEGKGIAIGRRGNCYVTGNFMDRADFGPYFTQSLSGQTNAFIIKPCKDCPDPANLPNTNVTLQSPAEGVNLALVSNSSLNWSMNISSPSLSVTYYVDVIPQVVNASTGLTQPDWSNIISRTYPQATLVSGSHNKALSLFITQPATEVVYYWRVGYSIPNYGPTITWSELQTFRVGGDMLKEVPATYLNAGNLAATSHTNNINWVYEVTYGDNNKTKESITYTDGLGKVRQTQVRNNSENKILATETAYSEEGGEPVQSLVAPTGSSQFGYAHRFFDVNDGGVFGDFKTEHFDREVITNGSPALMTPKPIDNTFAGSVGHYYSNNSTEAYVDDAGGYPYAYSVNEASPLDRPWLSGGVGATHKITGGKETQTTTVAFSEDELARVFGKAKAEKLTDITKTINIDPNGVVSYVYSDDEGRTIATAMGGCSSVTLNQDLLQDEDGFGGTDYTFNILKNDVLNDGDLNKTSSATFYLSCGGTPGTPVNIHYEIEQGTFLDATNKCSTCEYDLEVKLVEDKTGEVKLNEILTFPTPPAPAPSTPPCSTATGTPFSFDRVVHLVNSGTYTIYRTLKPKVDPATGQTVVAQATQQGKTLAQLKTEFADQYYSRDEWYVLRKLKTSEGRRGATIPCNEILPKAQVTLESKFKKVSYQPGALQGKDTQLKSVSLVPGADPLCDIFADGINFGNDKTLEAAHQQVSSPFGHMNCGYTYQAKGILDFDLQNKIPNNAIIVSAKLSLYSAQSQVYPQYGGAEYGHAWSSPGSNAAYIKRIAAPWDEQTITWFSYHNPSPLTSPLNPVTIPGSSATDQHYENLDVTQLVKDMVTYNTFYGFAIELINQTSSPGSGNHMRFATSDFPIASLRPKLEIIYADNTNNCSVLNSSSLGYYGDAQISIVPPYQTPVVAPVSIGTITWYTGTSITDFVSEIVNEINAGSNFTAHNNGGTSNTIYLTAPAGTGDQYNNWQLKVDFTRNSQIGANCFEIKHTNVQPFTGGFDANFCEEYLWYADQVTQTPTGSGPGQVIISDLDGIVNANANPPVREGTYPATLQNPNSIPAGHQKRFDFINAYERMHWVNLKDTEITLMEDYPFPLGPKFDPLRDNKEVILGDQQDYRLIHVTYRVNCEDRCTPPKEFPTNTNNCNNTCEQQEKALIENVKYANNAITAYPAWTATNKPNFTNHGGYDIGAAASNPSATSSLRSLVDTYLMSSSSPLTLAQKKDLEAILEEGDPVASQLYFDYQKAVDARTNFTVANCVANCNSGAPTTSAVCETCASTFKNNRSEIMSEITSGYTYLMEKWESNNNGSSPFPFSNPLTDFSEQDKAELGATLYNYLVTQLTNQSTWASGQTFVDWQKTALQMNQFCNNCDAPDNNDYSCWPDTYVAGLYDDFPSKLIGLLSSTINKAGGIVEEFNDCLKQANDPVLYACEQNRKNCIAALPAGYSQQDYQACLTAYPCTSSTNANGPVDRPQRMALIRNAVSPLITDPQEATTEIDLVYQNNLNLTLAELSTYLQDYEAILACKLDCRREFELAFQQWLQSLQTTAATTVKDNFVKQCYQKNEKLTVNFVAPGTHHFTLYNYNAAGHLVSTVPPEGVDFVDPKNNPMAVPAHRMLTTYETNSLGQLLSTETPDGGKTLFAYDKAGRLIFSQNAEQRARGNTTGKVIFSFTLYEAESGNIRVTGEGVVNKQAITTQTNGVAAEFMRPDNNTANPGIYVSDWVEVNNVNWSMPETFTYFNYDQDEWGDQQNLGQRLSFVESNDMWGYYSYDKHGRVKSFREYNFALNDTKLTEYEFTPLTSQVQKVKFQKDNAYERFSQKYTYDADDRLSNVDVTRGDPALKNTTWDRAAEYKYYLHGPIKSKGLGENIQKLDYVYNINGWLKSINHPLTSSDPGQDGIAGSLYSRDVFGLTLNYFDGDYTRTNTGLTAGSTIMPGAGTKLAEKRRQLYNGNITGLISYTAFDQTTAAASVPSIMGQTFSYDVLNRLRSSFAETQVATTTGFGGWRTTGAYNPSLHDIYQENLSYDANGNIKTLKRTAFADAATQQVQVMDNMTYNYPGVVSVNNINRKTNNKLGHIDDDVVGLINGDLPGVDDVIDQSVNNYIYDAKGRLVQDLKNEIQKIEWTAFDKVKSITRTPGSSKAALSFTYDAMGKKISKTVTPVSGTPTTTYYHYGMGEDLMATTKKEGTTYTADEAFIYGAERVGSYENGNQLSGTPSGATGIVKSKLHFELTDHLSNVRAVVSGEKTPAGDATILSLTDYYPFGSPMPGRSFNPGQYKYGFNGIESEDNLYGEDNFYNTDNRMYDSRIGRWFSQDRVINADLSPYAGIENSPIAFKDSDGNDAELVILGNTATFKTQIFIYGPGATFAQANLIQNSIMKAWNNNWKYTDPETNKVYNVKFEVAVTVLPSTGIFEGLLASASDLSGINNYVQILDPQVDWNALRFRSKVIGGREGVWKPNDPWVFVHEFGHLIGLVDKYVEGGKRKDGIVVPDWVIGDWEGHVMASPDGRVSQETINLLMKYTLFKGSKERPFANRRAVISSKKVMAKDPEKAQKVKSKSPKKTNKVKSASSKQARVKGFGGKNKLQKVK</sequence>
<dbReference type="NCBIfam" id="TIGR03696">
    <property type="entry name" value="Rhs_assc_core"/>
    <property type="match status" value="1"/>
</dbReference>
<evidence type="ECO:0000313" key="2">
    <source>
        <dbReference type="EMBL" id="KAA9324911.1"/>
    </source>
</evidence>
<dbReference type="Proteomes" id="UP000326570">
    <property type="component" value="Unassembled WGS sequence"/>
</dbReference>
<dbReference type="SUPFAM" id="SSF75011">
    <property type="entry name" value="3-carboxy-cis,cis-mucoante lactonizing enzyme"/>
    <property type="match status" value="1"/>
</dbReference>
<evidence type="ECO:0000256" key="1">
    <source>
        <dbReference type="SAM" id="MobiDB-lite"/>
    </source>
</evidence>
<dbReference type="InterPro" id="IPR050708">
    <property type="entry name" value="T6SS_VgrG/RHS"/>
</dbReference>
<dbReference type="Gene3D" id="2.180.10.10">
    <property type="entry name" value="RHS repeat-associated core"/>
    <property type="match status" value="1"/>
</dbReference>